<dbReference type="Pfam" id="PF19746">
    <property type="entry name" value="DUF6233"/>
    <property type="match status" value="1"/>
</dbReference>
<gene>
    <name evidence="1" type="ORF">SAMN05216259_101243</name>
</gene>
<keyword evidence="2" id="KW-1185">Reference proteome</keyword>
<evidence type="ECO:0000313" key="1">
    <source>
        <dbReference type="EMBL" id="SDM70493.1"/>
    </source>
</evidence>
<dbReference type="InterPro" id="IPR046200">
    <property type="entry name" value="DUF6233"/>
</dbReference>
<dbReference type="RefSeq" id="WP_093782327.1">
    <property type="nucleotide sequence ID" value="NZ_FNIE01000001.1"/>
</dbReference>
<dbReference type="EMBL" id="FNIE01000001">
    <property type="protein sequence ID" value="SDM70493.1"/>
    <property type="molecule type" value="Genomic_DNA"/>
</dbReference>
<dbReference type="Proteomes" id="UP000199341">
    <property type="component" value="Unassembled WGS sequence"/>
</dbReference>
<accession>A0A1G9VEI3</accession>
<sequence length="158" mass="17616">MSEGEKLPQADGPLVGVRLPDGQRVYAVVRGRRRERDGTWWYDLRIHLPSQIDIRGQLQTHPAPVDFRVPATLCEPVPGQPYDAVPTKRHGVAPKWRIEEPVYIGRAPGPARIVHRGTCHAVHDVSHPAGTEEARAALRRPDTVPCDICRPDRPLLAT</sequence>
<dbReference type="AlphaFoldDB" id="A0A1G9VEI3"/>
<name>A0A1G9VEI3_9ACTN</name>
<evidence type="ECO:0000313" key="2">
    <source>
        <dbReference type="Proteomes" id="UP000199341"/>
    </source>
</evidence>
<organism evidence="1 2">
    <name type="scientific">Actinacidiphila guanduensis</name>
    <dbReference type="NCBI Taxonomy" id="310781"/>
    <lineage>
        <taxon>Bacteria</taxon>
        <taxon>Bacillati</taxon>
        <taxon>Actinomycetota</taxon>
        <taxon>Actinomycetes</taxon>
        <taxon>Kitasatosporales</taxon>
        <taxon>Streptomycetaceae</taxon>
        <taxon>Actinacidiphila</taxon>
    </lineage>
</organism>
<proteinExistence type="predicted"/>
<dbReference type="OrthoDB" id="4350540at2"/>
<protein>
    <submittedName>
        <fullName evidence="1">Uncharacterized protein</fullName>
    </submittedName>
</protein>
<reference evidence="1 2" key="1">
    <citation type="submission" date="2016-10" db="EMBL/GenBank/DDBJ databases">
        <authorList>
            <person name="de Groot N.N."/>
        </authorList>
    </citation>
    <scope>NUCLEOTIDE SEQUENCE [LARGE SCALE GENOMIC DNA]</scope>
    <source>
        <strain evidence="1 2">CGMCC 4.2022</strain>
    </source>
</reference>